<name>A0A402DHY3_MICAE</name>
<comment type="caution">
    <text evidence="1">The sequence shown here is derived from an EMBL/GenBank/DDBJ whole genome shotgun (WGS) entry which is preliminary data.</text>
</comment>
<accession>A0A402DHY3</accession>
<dbReference type="AlphaFoldDB" id="A0A402DHY3"/>
<reference evidence="2" key="1">
    <citation type="submission" date="2018-12" db="EMBL/GenBank/DDBJ databases">
        <title>Genome sequence of Microcystis aeruginosa NIES-4285.</title>
        <authorList>
            <person name="Tanabe Y."/>
        </authorList>
    </citation>
    <scope>NUCLEOTIDE SEQUENCE [LARGE SCALE GENOMIC DNA]</scope>
    <source>
        <strain evidence="2">NIES-4285</strain>
    </source>
</reference>
<gene>
    <name evidence="1" type="ORF">MiAbB_03755</name>
</gene>
<dbReference type="EMBL" id="BIFY01000089">
    <property type="protein sequence ID" value="GCE61814.1"/>
    <property type="molecule type" value="Genomic_DNA"/>
</dbReference>
<organism evidence="1 2">
    <name type="scientific">Microcystis aeruginosa NIES-4285</name>
    <dbReference type="NCBI Taxonomy" id="2497681"/>
    <lineage>
        <taxon>Bacteria</taxon>
        <taxon>Bacillati</taxon>
        <taxon>Cyanobacteriota</taxon>
        <taxon>Cyanophyceae</taxon>
        <taxon>Oscillatoriophycideae</taxon>
        <taxon>Chroococcales</taxon>
        <taxon>Microcystaceae</taxon>
        <taxon>Microcystis</taxon>
    </lineage>
</organism>
<protein>
    <submittedName>
        <fullName evidence="1">Uncharacterized protein</fullName>
    </submittedName>
</protein>
<dbReference type="Proteomes" id="UP000289660">
    <property type="component" value="Unassembled WGS sequence"/>
</dbReference>
<evidence type="ECO:0000313" key="1">
    <source>
        <dbReference type="EMBL" id="GCE61814.1"/>
    </source>
</evidence>
<proteinExistence type="predicted"/>
<sequence>MDAQTGEELSSVYEEILAILGQIINNSQPWLLKR</sequence>
<evidence type="ECO:0000313" key="2">
    <source>
        <dbReference type="Proteomes" id="UP000289660"/>
    </source>
</evidence>